<keyword evidence="5" id="KW-0687">Ribonucleoprotein</keyword>
<comment type="similarity">
    <text evidence="2">Belongs to the universal ribosomal protein uS3 family.</text>
</comment>
<evidence type="ECO:0000256" key="6">
    <source>
        <dbReference type="PROSITE-ProRule" id="PRU00118"/>
    </source>
</evidence>
<dbReference type="EMBL" id="QGNW01000019">
    <property type="protein sequence ID" value="RVX14983.1"/>
    <property type="molecule type" value="Genomic_DNA"/>
</dbReference>
<dbReference type="Proteomes" id="UP000288805">
    <property type="component" value="Unassembled WGS sequence"/>
</dbReference>
<dbReference type="SUPFAM" id="SSF54821">
    <property type="entry name" value="Ribosomal protein S3 C-terminal domain"/>
    <property type="match status" value="1"/>
</dbReference>
<evidence type="ECO:0000256" key="4">
    <source>
        <dbReference type="ARBA" id="ARBA00022980"/>
    </source>
</evidence>
<evidence type="ECO:0000259" key="8">
    <source>
        <dbReference type="PROSITE" id="PS50823"/>
    </source>
</evidence>
<dbReference type="GO" id="GO:0008270">
    <property type="term" value="F:zinc ion binding"/>
    <property type="evidence" value="ECO:0007669"/>
    <property type="project" value="InterPro"/>
</dbReference>
<dbReference type="InterPro" id="IPR011990">
    <property type="entry name" value="TPR-like_helical_dom_sf"/>
</dbReference>
<sequence length="653" mass="73163">MVTQMSKKRKFAADGVFFAGLNEVLTRELVENGYSGVEVRVTPMCTEIIIRATQTQNVLGEKGKKIKELTSVVQKRVTTIQASWRTCYGVPRFVMESGAKGCEVIVSGKLCAQRAKSMKFKDGYLVSSGQPVKDYIDLAVRHVLRQGVLGIKVKIMFDWDPKGKQSLTTPLPDLKLLPFHPIPHVGFNMVSWDAAPLPEKIICHSVGVWRKCSVSMALGSGTARSVSFCSLPPIGSLILPPLQKVTFNISQGSFQKPVGIVFDLGWRFYAKRRKKYLVVVSRVSQREVVNVQEEDLKRLCRQGNVEAALHVIDEMERNGVTVSSLGLAELLQVCIDLKLLEVAKRVHELVMRLSSNPSVIVFNKLLEMYFDLGDTRSACRVFEEMRGRTLDSWNRMILGLVKNGEGEEALAIFSKLKKDGIEPDGSTFIGVLSACECLGAVEEGLAHFNSMSTDYGITPSMEHFAIVVDLFGRLQKIAEAKEFIASMPLEPSSMIWQTLQKYLKTERVDEPAPLTTGSGLKLSHKKRVKSNFVSKQKNASPEKSKAYEKLRSLHKGVKEAGYVSDTRYVLHDLDQEAKEKSLLYHSERLAIAYGLISTPPGTTLRIIKNLRICGDCHNFIKILSNIEKREIIVRDNKRFHHFRDGKCSCGDYW</sequence>
<comment type="caution">
    <text evidence="9">The sequence shown here is derived from an EMBL/GenBank/DDBJ whole genome shotgun (WGS) entry which is preliminary data.</text>
</comment>
<dbReference type="Pfam" id="PF00189">
    <property type="entry name" value="Ribosomal_S3_C"/>
    <property type="match status" value="1"/>
</dbReference>
<evidence type="ECO:0000256" key="1">
    <source>
        <dbReference type="ARBA" id="ARBA00006643"/>
    </source>
</evidence>
<organism evidence="9 10">
    <name type="scientific">Vitis vinifera</name>
    <name type="common">Grape</name>
    <dbReference type="NCBI Taxonomy" id="29760"/>
    <lineage>
        <taxon>Eukaryota</taxon>
        <taxon>Viridiplantae</taxon>
        <taxon>Streptophyta</taxon>
        <taxon>Embryophyta</taxon>
        <taxon>Tracheophyta</taxon>
        <taxon>Spermatophyta</taxon>
        <taxon>Magnoliopsida</taxon>
        <taxon>eudicotyledons</taxon>
        <taxon>Gunneridae</taxon>
        <taxon>Pentapetalae</taxon>
        <taxon>rosids</taxon>
        <taxon>Vitales</taxon>
        <taxon>Vitaceae</taxon>
        <taxon>Viteae</taxon>
        <taxon>Vitis</taxon>
    </lineage>
</organism>
<dbReference type="InterPro" id="IPR032867">
    <property type="entry name" value="DYW_dom"/>
</dbReference>
<dbReference type="Pfam" id="PF13812">
    <property type="entry name" value="PPR_3"/>
    <property type="match status" value="1"/>
</dbReference>
<dbReference type="Gene3D" id="3.30.1140.32">
    <property type="entry name" value="Ribosomal protein S3, C-terminal domain"/>
    <property type="match status" value="1"/>
</dbReference>
<dbReference type="InterPro" id="IPR004044">
    <property type="entry name" value="KH_dom_type_2"/>
</dbReference>
<dbReference type="AlphaFoldDB" id="A0A438K1D1"/>
<dbReference type="NCBIfam" id="TIGR00756">
    <property type="entry name" value="PPR"/>
    <property type="match status" value="2"/>
</dbReference>
<proteinExistence type="inferred from homology"/>
<dbReference type="PANTHER" id="PTHR47926">
    <property type="entry name" value="PENTATRICOPEPTIDE REPEAT-CONTAINING PROTEIN"/>
    <property type="match status" value="1"/>
</dbReference>
<keyword evidence="3" id="KW-0677">Repeat</keyword>
<dbReference type="Pfam" id="PF07650">
    <property type="entry name" value="KH_2"/>
    <property type="match status" value="1"/>
</dbReference>
<dbReference type="Gene3D" id="1.25.40.10">
    <property type="entry name" value="Tetratricopeptide repeat domain"/>
    <property type="match status" value="1"/>
</dbReference>
<dbReference type="FunFam" id="1.25.40.10:FF:002808">
    <property type="entry name" value="Uncharacterized protein"/>
    <property type="match status" value="1"/>
</dbReference>
<evidence type="ECO:0000256" key="5">
    <source>
        <dbReference type="ARBA" id="ARBA00023274"/>
    </source>
</evidence>
<evidence type="ECO:0000313" key="9">
    <source>
        <dbReference type="EMBL" id="RVX14983.1"/>
    </source>
</evidence>
<dbReference type="GO" id="GO:0005840">
    <property type="term" value="C:ribosome"/>
    <property type="evidence" value="ECO:0007669"/>
    <property type="project" value="UniProtKB-KW"/>
</dbReference>
<dbReference type="PROSITE" id="PS50823">
    <property type="entry name" value="KH_TYPE_2"/>
    <property type="match status" value="1"/>
</dbReference>
<accession>A0A438K1D1</accession>
<dbReference type="GO" id="GO:0006412">
    <property type="term" value="P:translation"/>
    <property type="evidence" value="ECO:0007669"/>
    <property type="project" value="InterPro"/>
</dbReference>
<reference evidence="9 10" key="1">
    <citation type="journal article" date="2018" name="PLoS Genet.">
        <title>Population sequencing reveals clonal diversity and ancestral inbreeding in the grapevine cultivar Chardonnay.</title>
        <authorList>
            <person name="Roach M.J."/>
            <person name="Johnson D.L."/>
            <person name="Bohlmann J."/>
            <person name="van Vuuren H.J."/>
            <person name="Jones S.J."/>
            <person name="Pretorius I.S."/>
            <person name="Schmidt S.A."/>
            <person name="Borneman A.R."/>
        </authorList>
    </citation>
    <scope>NUCLEOTIDE SEQUENCE [LARGE SCALE GENOMIC DNA]</scope>
    <source>
        <strain evidence="10">cv. Chardonnay</strain>
        <tissue evidence="9">Leaf</tissue>
    </source>
</reference>
<dbReference type="Pfam" id="PF14432">
    <property type="entry name" value="DYW_deaminase"/>
    <property type="match status" value="1"/>
</dbReference>
<comment type="similarity">
    <text evidence="1">Belongs to the PPR family. PCMP-H subfamily.</text>
</comment>
<dbReference type="GO" id="GO:0003735">
    <property type="term" value="F:structural constituent of ribosome"/>
    <property type="evidence" value="ECO:0007669"/>
    <property type="project" value="InterPro"/>
</dbReference>
<feature type="domain" description="KH type-2" evidence="8">
    <location>
        <begin position="21"/>
        <end position="144"/>
    </location>
</feature>
<dbReference type="InterPro" id="IPR036419">
    <property type="entry name" value="Ribosomal_S3_C_sf"/>
</dbReference>
<evidence type="ECO:0000256" key="7">
    <source>
        <dbReference type="PROSITE-ProRule" id="PRU00708"/>
    </source>
</evidence>
<name>A0A438K1D1_VITVI</name>
<dbReference type="GO" id="GO:1990904">
    <property type="term" value="C:ribonucleoprotein complex"/>
    <property type="evidence" value="ECO:0007669"/>
    <property type="project" value="UniProtKB-KW"/>
</dbReference>
<dbReference type="PANTHER" id="PTHR47926:SF347">
    <property type="entry name" value="PENTATRICOPEPTIDE REPEAT-CONTAINING PROTEIN"/>
    <property type="match status" value="1"/>
</dbReference>
<evidence type="ECO:0000313" key="10">
    <source>
        <dbReference type="Proteomes" id="UP000288805"/>
    </source>
</evidence>
<dbReference type="InterPro" id="IPR009019">
    <property type="entry name" value="KH_sf_prok-type"/>
</dbReference>
<protein>
    <submittedName>
        <fullName evidence="9">Pentatricopeptide repeat-containing protein, mitochondrial</fullName>
    </submittedName>
</protein>
<dbReference type="SUPFAM" id="SSF54814">
    <property type="entry name" value="Prokaryotic type KH domain (KH-domain type II)"/>
    <property type="match status" value="1"/>
</dbReference>
<dbReference type="Pfam" id="PF13041">
    <property type="entry name" value="PPR_2"/>
    <property type="match status" value="1"/>
</dbReference>
<dbReference type="GO" id="GO:0009451">
    <property type="term" value="P:RNA modification"/>
    <property type="evidence" value="ECO:0007669"/>
    <property type="project" value="InterPro"/>
</dbReference>
<dbReference type="InterPro" id="IPR002885">
    <property type="entry name" value="PPR_rpt"/>
</dbReference>
<feature type="repeat" description="PPR" evidence="7">
    <location>
        <begin position="389"/>
        <end position="423"/>
    </location>
</feature>
<gene>
    <name evidence="9" type="primary">PCMP-H66_3</name>
    <name evidence="9" type="ORF">CK203_007813</name>
</gene>
<dbReference type="InterPro" id="IPR046960">
    <property type="entry name" value="PPR_At4g14850-like_plant"/>
</dbReference>
<evidence type="ECO:0000256" key="2">
    <source>
        <dbReference type="ARBA" id="ARBA00010761"/>
    </source>
</evidence>
<evidence type="ECO:0000256" key="3">
    <source>
        <dbReference type="ARBA" id="ARBA00022737"/>
    </source>
</evidence>
<dbReference type="GO" id="GO:0003723">
    <property type="term" value="F:RNA binding"/>
    <property type="evidence" value="ECO:0007669"/>
    <property type="project" value="UniProtKB-UniRule"/>
</dbReference>
<dbReference type="PROSITE" id="PS51375">
    <property type="entry name" value="PPR"/>
    <property type="match status" value="1"/>
</dbReference>
<keyword evidence="4" id="KW-0689">Ribosomal protein</keyword>
<dbReference type="CDD" id="cd02413">
    <property type="entry name" value="KH-II_40S_S3"/>
    <property type="match status" value="1"/>
</dbReference>
<keyword evidence="6" id="KW-0694">RNA-binding</keyword>
<dbReference type="InterPro" id="IPR001351">
    <property type="entry name" value="Ribosomal_uS3_C"/>
</dbReference>